<keyword evidence="3" id="KW-1185">Reference proteome</keyword>
<evidence type="ECO:0000313" key="3">
    <source>
        <dbReference type="Proteomes" id="UP000019763"/>
    </source>
</evidence>
<name>A0A023B5D6_GRENI</name>
<evidence type="ECO:0000313" key="2">
    <source>
        <dbReference type="EMBL" id="EZG59765.1"/>
    </source>
</evidence>
<proteinExistence type="predicted"/>
<dbReference type="VEuPathDB" id="CryptoDB:GNI_091820"/>
<evidence type="ECO:0000256" key="1">
    <source>
        <dbReference type="SAM" id="MobiDB-lite"/>
    </source>
</evidence>
<organism evidence="2 3">
    <name type="scientific">Gregarina niphandrodes</name>
    <name type="common">Septate eugregarine</name>
    <dbReference type="NCBI Taxonomy" id="110365"/>
    <lineage>
        <taxon>Eukaryota</taxon>
        <taxon>Sar</taxon>
        <taxon>Alveolata</taxon>
        <taxon>Apicomplexa</taxon>
        <taxon>Conoidasida</taxon>
        <taxon>Gregarinasina</taxon>
        <taxon>Eugregarinorida</taxon>
        <taxon>Gregarinidae</taxon>
        <taxon>Gregarina</taxon>
    </lineage>
</organism>
<feature type="region of interest" description="Disordered" evidence="1">
    <location>
        <begin position="287"/>
        <end position="325"/>
    </location>
</feature>
<accession>A0A023B5D6</accession>
<dbReference type="Proteomes" id="UP000019763">
    <property type="component" value="Unassembled WGS sequence"/>
</dbReference>
<reference evidence="2" key="1">
    <citation type="submission" date="2013-12" db="EMBL/GenBank/DDBJ databases">
        <authorList>
            <person name="Omoto C.K."/>
            <person name="Sibley D."/>
            <person name="Venepally P."/>
            <person name="Hadjithomas M."/>
            <person name="Karamycheva S."/>
            <person name="Brunk B."/>
            <person name="Roos D."/>
            <person name="Caler E."/>
            <person name="Lorenzi H."/>
        </authorList>
    </citation>
    <scope>NUCLEOTIDE SEQUENCE</scope>
</reference>
<gene>
    <name evidence="2" type="ORF">GNI_091820</name>
</gene>
<protein>
    <submittedName>
        <fullName evidence="2">Uncharacterized protein</fullName>
    </submittedName>
</protein>
<dbReference type="AlphaFoldDB" id="A0A023B5D6"/>
<dbReference type="GeneID" id="22913293"/>
<comment type="caution">
    <text evidence="2">The sequence shown here is derived from an EMBL/GenBank/DDBJ whole genome shotgun (WGS) entry which is preliminary data.</text>
</comment>
<sequence length="394" mass="44372">MSLRADVSFVKEHAQVCSVMFSDVWRAAGSRIMMYLPIKKVLVIRLLSRWLLEQFDNDEMIWRQMMDRMYLLDAYDVATRCSLSSEIGERRLRFLKLWTQDQLRWKRTDYLKHMCHSFHRNSTFSAIPGKRSMRYSRIVDAEGNLGGGGPGQRRLAVEYSYGLIPREGPLSLGNPRCVDAVDTDGQVQRIDLLARQSLLQQGVVGGKLSVPNGYRTFYPLSGSCYAFVWASKDYLIVSLHDGTFAYLDHIKLPIDTAISCMTANDLPENSDVEFGSSLQRVNKLGSATSSDSLCQSVKEPPVQRMEPPVQRMEPPVQRQRSMDSNCETPTLPTTYVFGMADGRVFITTRKLTQALIMLPLLQSPVSALQVSDDGKTIVWTEGCRRSGDASVGCL</sequence>
<dbReference type="RefSeq" id="XP_011130879.1">
    <property type="nucleotide sequence ID" value="XM_011132577.1"/>
</dbReference>
<dbReference type="EMBL" id="AFNH02000686">
    <property type="protein sequence ID" value="EZG59765.1"/>
    <property type="molecule type" value="Genomic_DNA"/>
</dbReference>